<dbReference type="GO" id="GO:0003677">
    <property type="term" value="F:DNA binding"/>
    <property type="evidence" value="ECO:0007669"/>
    <property type="project" value="UniProtKB-UniRule"/>
</dbReference>
<evidence type="ECO:0000256" key="1">
    <source>
        <dbReference type="ARBA" id="ARBA00004147"/>
    </source>
</evidence>
<dbReference type="GO" id="GO:0043138">
    <property type="term" value="F:3'-5' DNA helicase activity"/>
    <property type="evidence" value="ECO:0007669"/>
    <property type="project" value="UniProtKB-UniRule"/>
</dbReference>
<dbReference type="InterPro" id="IPR001177">
    <property type="entry name" value="PPV_DNA_helicase_E1_C"/>
</dbReference>
<keyword evidence="5 15" id="KW-0235">DNA replication</keyword>
<dbReference type="InterPro" id="IPR046832">
    <property type="entry name" value="PPV_E1_DBD"/>
</dbReference>
<dbReference type="EMBL" id="KX276956">
    <property type="protein sequence ID" value="AQA28211.1"/>
    <property type="molecule type" value="Genomic_DNA"/>
</dbReference>
<evidence type="ECO:0000256" key="6">
    <source>
        <dbReference type="ARBA" id="ARBA00022741"/>
    </source>
</evidence>
<accession>A0A1P8YVU2</accession>
<dbReference type="Gene3D" id="3.40.50.300">
    <property type="entry name" value="P-loop containing nucleotide triphosphate hydrolases"/>
    <property type="match status" value="1"/>
</dbReference>
<keyword evidence="3 15" id="KW-0597">Phosphoprotein</keyword>
<feature type="compositionally biased region" description="Polar residues" evidence="17">
    <location>
        <begin position="133"/>
        <end position="148"/>
    </location>
</feature>
<feature type="binding site" evidence="15">
    <location>
        <begin position="486"/>
        <end position="493"/>
    </location>
    <ligand>
        <name>ATP</name>
        <dbReference type="ChEBI" id="CHEBI:30616"/>
    </ligand>
</feature>
<comment type="catalytic activity">
    <reaction evidence="12 15">
        <text>Couples ATP hydrolysis with the unwinding of duplex DNA by translocating in the 3'-5' direction.</text>
        <dbReference type="EC" id="5.6.2.4"/>
    </reaction>
</comment>
<dbReference type="Pfam" id="PF20450">
    <property type="entry name" value="PPV_E1_DBD"/>
    <property type="match status" value="1"/>
</dbReference>
<dbReference type="InterPro" id="IPR016393">
    <property type="entry name" value="Rep_E1_papillomaV"/>
</dbReference>
<evidence type="ECO:0000256" key="12">
    <source>
        <dbReference type="ARBA" id="ARBA00034617"/>
    </source>
</evidence>
<evidence type="ECO:0000256" key="9">
    <source>
        <dbReference type="ARBA" id="ARBA00022840"/>
    </source>
</evidence>
<organism evidence="19">
    <name type="scientific">Eidolon helvum papillomavirus 3</name>
    <dbReference type="NCBI Taxonomy" id="1335477"/>
    <lineage>
        <taxon>Viruses</taxon>
        <taxon>Monodnaviria</taxon>
        <taxon>Shotokuvirae</taxon>
        <taxon>Cossaviricota</taxon>
        <taxon>Papovaviricetes</taxon>
        <taxon>Zurhausenvirales</taxon>
        <taxon>Papillomaviridae</taxon>
        <taxon>Firstpapillomavirinae</taxon>
        <taxon>Psipapillomavirus</taxon>
        <taxon>Psipapillomavirus 3</taxon>
    </lineage>
</organism>
<feature type="compositionally biased region" description="Acidic residues" evidence="17">
    <location>
        <begin position="46"/>
        <end position="55"/>
    </location>
</feature>
<evidence type="ECO:0000256" key="3">
    <source>
        <dbReference type="ARBA" id="ARBA00022553"/>
    </source>
</evidence>
<dbReference type="Gene3D" id="1.10.10.510">
    <property type="entry name" value="Zinc finger, large T-antigen D1 domain"/>
    <property type="match status" value="1"/>
</dbReference>
<keyword evidence="7 15" id="KW-0378">Hydrolase</keyword>
<dbReference type="HAMAP" id="MF_04000">
    <property type="entry name" value="PPV_E1"/>
    <property type="match status" value="1"/>
</dbReference>
<comment type="caution">
    <text evidence="15">Lacks conserved residue(s) required for the propagation of feature annotation.</text>
</comment>
<evidence type="ECO:0000256" key="4">
    <source>
        <dbReference type="ARBA" id="ARBA00022562"/>
    </source>
</evidence>
<dbReference type="GO" id="GO:0042025">
    <property type="term" value="C:host cell nucleus"/>
    <property type="evidence" value="ECO:0007669"/>
    <property type="project" value="UniProtKB-SubCell"/>
</dbReference>
<dbReference type="InterPro" id="IPR027417">
    <property type="entry name" value="P-loop_NTPase"/>
</dbReference>
<dbReference type="SUPFAM" id="SSF52540">
    <property type="entry name" value="P-loop containing nucleoside triphosphate hydrolases"/>
    <property type="match status" value="1"/>
</dbReference>
<evidence type="ECO:0000313" key="19">
    <source>
        <dbReference type="EMBL" id="AQA28211.1"/>
    </source>
</evidence>
<gene>
    <name evidence="15" type="primary">E1</name>
</gene>
<comment type="subcellular location">
    <subcellularLocation>
        <location evidence="1 15">Host nucleus</location>
    </subcellularLocation>
</comment>
<dbReference type="SUPFAM" id="SSF55464">
    <property type="entry name" value="Origin of replication-binding domain, RBD-like"/>
    <property type="match status" value="1"/>
</dbReference>
<feature type="domain" description="SF3 helicase" evidence="18">
    <location>
        <begin position="460"/>
        <end position="610"/>
    </location>
</feature>
<keyword evidence="8 15" id="KW-0347">Helicase</keyword>
<evidence type="ECO:0000256" key="2">
    <source>
        <dbReference type="ARBA" id="ARBA00022518"/>
    </source>
</evidence>
<keyword evidence="11 15" id="KW-0413">Isomerase</keyword>
<dbReference type="GO" id="GO:0005524">
    <property type="term" value="F:ATP binding"/>
    <property type="evidence" value="ECO:0007669"/>
    <property type="project" value="UniProtKB-UniRule"/>
</dbReference>
<evidence type="ECO:0000259" key="18">
    <source>
        <dbReference type="PROSITE" id="PS51206"/>
    </source>
</evidence>
<dbReference type="PIRSF" id="PIRSF003383">
    <property type="entry name" value="Rep_E1_papillomaV"/>
    <property type="match status" value="1"/>
</dbReference>
<keyword evidence="9 15" id="KW-0067">ATP-binding</keyword>
<evidence type="ECO:0000256" key="7">
    <source>
        <dbReference type="ARBA" id="ARBA00022801"/>
    </source>
</evidence>
<evidence type="ECO:0000256" key="11">
    <source>
        <dbReference type="ARBA" id="ARBA00023235"/>
    </source>
</evidence>
<evidence type="ECO:0000256" key="15">
    <source>
        <dbReference type="HAMAP-Rule" id="MF_04000"/>
    </source>
</evidence>
<evidence type="ECO:0000256" key="17">
    <source>
        <dbReference type="SAM" id="MobiDB-lite"/>
    </source>
</evidence>
<feature type="modified residue" description="Phosphoserine; by host" evidence="15">
    <location>
        <position position="97"/>
    </location>
</feature>
<feature type="short sequence motif" description="Nuclear localization signal" evidence="15">
    <location>
        <begin position="81"/>
        <end position="83"/>
    </location>
</feature>
<dbReference type="InterPro" id="IPR046935">
    <property type="entry name" value="PPV_E1_DBD_sf"/>
</dbReference>
<feature type="region of interest" description="Disordered" evidence="17">
    <location>
        <begin position="632"/>
        <end position="660"/>
    </location>
</feature>
<keyword evidence="4 15" id="KW-1048">Host nucleus</keyword>
<dbReference type="Pfam" id="PF00519">
    <property type="entry name" value="PPV_E1_C"/>
    <property type="match status" value="1"/>
</dbReference>
<dbReference type="PROSITE" id="PS51206">
    <property type="entry name" value="SF3_HELICASE_1"/>
    <property type="match status" value="1"/>
</dbReference>
<sequence length="660" mass="73756">MATSGTDTDPQEGPSGEGFLDREADCSEGGETDEDEGSEASNVSDLIDDDVDEVDNAQGNTLALFQQQQAEDDEKLVSLLKRKHHCTPDTKDLQGLSPRLDAMRISPQRSRVAKKRLFKPGDDSGVELTLTLTNEAADTPASENTLQVEGTLEGRTPGEGQESESTPQSDSLTETPTDPGSEGTGSSQPEPVREGEVLDFATAILRSSNRKACMYARFKELYGIGFNDLVRKFKSDKTCAKAWVIVLYALGGPLYECLKTVLPDHCTYTNMQLQVGRQGGVALMLAEFKTAKSRETVHKLFKSICNASEELMLCEPPNVRSSPAALYWVQKGTTKVADTTGNYPDWIAKQTMISHIMAENTTFDFGVMVQWAYDNNIVEEANIAYQYALYAEEDKNARAWLMTSTQAKHVRDCAVMVRYYKQAEMQDMSMSEWIWSRCKLVSESTGDWKTIVQFLRHQGVEVIPFLRTFRDWLKAIPKRNTICIHGPPNTGKSMFGMSLMKFMSGAVLSYVNSRSQFWLQPIVRAKVAMLDDATGACWTYINVYLRNMLDGNPISVDMKHKAPLQTVCPPLLITSNINISEDENHKYLHSRVKCISFPCPLQLGADGRPTVLITNAHWKSFFEKFTQHLELTPPEEEEDSEHGSSQRAFRCAAREDTEAL</sequence>
<evidence type="ECO:0000313" key="20">
    <source>
        <dbReference type="Proteomes" id="UP000204423"/>
    </source>
</evidence>
<comment type="function">
    <text evidence="14 15">ATP-dependent DNA 3'-5' helicase required for initiation of viral DNA replication. It forms a complex with the viral E2 protein. The E1-E2 complex binds to the replication origin which contains binding sites for both proteins. During the initial step, a dimer of E1 interacts with a dimer of protein E2 leading to a complex that binds the viral origin of replication with high specificity. Then, a second dimer of E1 displaces the E2 dimer in an ATP-dependent manner to form the E1 tetramer. Following this, two E1 monomers are added to each half of the site, which results in the formation of two E1 trimers on the viral ori. Subsequently, two hexamers will be created. The double hexamer acts as a bi-directional helicase machinery and unwinds the viral DNA and then recruits the host DNA polymerase to start replication.</text>
</comment>
<dbReference type="Gene3D" id="3.40.1310.10">
    <property type="match status" value="1"/>
</dbReference>
<dbReference type="Proteomes" id="UP000204423">
    <property type="component" value="Segment"/>
</dbReference>
<comment type="catalytic activity">
    <reaction evidence="13 15 16">
        <text>ATP + H2O = ADP + phosphate + H(+)</text>
        <dbReference type="Rhea" id="RHEA:13065"/>
        <dbReference type="ChEBI" id="CHEBI:15377"/>
        <dbReference type="ChEBI" id="CHEBI:15378"/>
        <dbReference type="ChEBI" id="CHEBI:30616"/>
        <dbReference type="ChEBI" id="CHEBI:43474"/>
        <dbReference type="ChEBI" id="CHEBI:456216"/>
        <dbReference type="EC" id="5.6.2.4"/>
    </reaction>
</comment>
<dbReference type="GO" id="GO:0006260">
    <property type="term" value="P:DNA replication"/>
    <property type="evidence" value="ECO:0007669"/>
    <property type="project" value="UniProtKB-UniRule"/>
</dbReference>
<comment type="subunit">
    <text evidence="15">Can form hexamers. Interacts with E2 protein; this interaction increases E1 DNA binding specificity. Interacts with host DNA polymerase subunit POLA2. Interacts with host single stranded DNA-binding protein RPA1. Interacts with host TOP1; this interaction stimulates the enzymatic activity of TOP1.</text>
</comment>
<keyword evidence="6 15" id="KW-0547">Nucleotide-binding</keyword>
<feature type="region of interest" description="Disordered" evidence="17">
    <location>
        <begin position="1"/>
        <end position="59"/>
    </location>
</feature>
<keyword evidence="10 15" id="KW-0238">DNA-binding</keyword>
<evidence type="ECO:0000256" key="13">
    <source>
        <dbReference type="ARBA" id="ARBA00048988"/>
    </source>
</evidence>
<evidence type="ECO:0000256" key="8">
    <source>
        <dbReference type="ARBA" id="ARBA00022806"/>
    </source>
</evidence>
<keyword evidence="2 15" id="KW-0244">Early protein</keyword>
<comment type="PTM">
    <text evidence="15">Phosphorylated.</text>
</comment>
<dbReference type="InterPro" id="IPR037102">
    <property type="entry name" value="Znf_lg_T-Ag_D1_dom_sf"/>
</dbReference>
<evidence type="ECO:0000256" key="10">
    <source>
        <dbReference type="ARBA" id="ARBA00023125"/>
    </source>
</evidence>
<feature type="compositionally biased region" description="Acidic residues" evidence="17">
    <location>
        <begin position="26"/>
        <end position="38"/>
    </location>
</feature>
<comment type="function">
    <text evidence="16">ATP-dependent DNA helicase required for initiation of viral DNA replication. It forms a complex with the viral E2 protein. The E1-E2 complex binds to the replication origin which contains binding sites for both proteins.</text>
</comment>
<dbReference type="Pfam" id="PF00524">
    <property type="entry name" value="PPV_E1_N"/>
    <property type="match status" value="1"/>
</dbReference>
<proteinExistence type="inferred from homology"/>
<dbReference type="KEGG" id="vg:30999671"/>
<evidence type="ECO:0000256" key="16">
    <source>
        <dbReference type="PIRNR" id="PIRNR003383"/>
    </source>
</evidence>
<evidence type="ECO:0000256" key="14">
    <source>
        <dbReference type="ARBA" id="ARBA00093297"/>
    </source>
</evidence>
<reference evidence="19" key="1">
    <citation type="submission" date="2016-05" db="EMBL/GenBank/DDBJ databases">
        <title>Multiple papillomaviruses identified in bat stool samples using deep sequencing.</title>
        <authorList>
            <person name="Yinda C.K."/>
            <person name="Rector A."/>
            <person name="Zeller M."/>
            <person name="Conceicao-Neto N."/>
            <person name="Heylen E."/>
            <person name="Maes P."/>
            <person name="Ghogomu S.M."/>
            <person name="Van Ranst M."/>
            <person name="Matthijnssens J."/>
        </authorList>
    </citation>
    <scope>NUCLEOTIDE SEQUENCE [LARGE SCALE GENOMIC DNA]</scope>
    <source>
        <strain evidence="19">EhPV3</strain>
    </source>
</reference>
<evidence type="ECO:0000256" key="5">
    <source>
        <dbReference type="ARBA" id="ARBA00022705"/>
    </source>
</evidence>
<dbReference type="OrthoDB" id="4795at10239"/>
<dbReference type="EC" id="5.6.2.4" evidence="15 16"/>
<dbReference type="InterPro" id="IPR014000">
    <property type="entry name" value="PPV_DNA_helicase_E1_N"/>
</dbReference>
<keyword evidence="20" id="KW-1185">Reference proteome</keyword>
<name>A0A1P8YVU2_9PAPI</name>
<feature type="region of interest" description="Disordered" evidence="17">
    <location>
        <begin position="133"/>
        <end position="193"/>
    </location>
</feature>
<feature type="compositionally biased region" description="Polar residues" evidence="17">
    <location>
        <begin position="163"/>
        <end position="189"/>
    </location>
</feature>
<comment type="similarity">
    <text evidence="15 16">Belongs to the papillomaviridae E1 protein family.</text>
</comment>
<dbReference type="RefSeq" id="YP_009345100.1">
    <property type="nucleotide sequence ID" value="NC_033745.1"/>
</dbReference>
<protein>
    <recommendedName>
        <fullName evidence="15 16">Replication protein E1</fullName>
        <ecNumber evidence="15 16">5.6.2.4</ecNumber>
    </recommendedName>
    <alternativeName>
        <fullName evidence="15">ATP-dependent helicase E1</fullName>
    </alternativeName>
    <alternativeName>
        <fullName evidence="15">DNA 3'-5' helicase E1</fullName>
    </alternativeName>
</protein>
<feature type="modified residue" description="Phosphoserine; by host" evidence="15">
    <location>
        <position position="110"/>
    </location>
</feature>
<dbReference type="InterPro" id="IPR014015">
    <property type="entry name" value="Helicase_SF3_DNA-vir"/>
</dbReference>
<dbReference type="GO" id="GO:0016887">
    <property type="term" value="F:ATP hydrolysis activity"/>
    <property type="evidence" value="ECO:0007669"/>
    <property type="project" value="RHEA"/>
</dbReference>